<dbReference type="InterPro" id="IPR023393">
    <property type="entry name" value="START-like_dom_sf"/>
</dbReference>
<dbReference type="SUPFAM" id="SSF54593">
    <property type="entry name" value="Glyoxalase/Bleomycin resistance protein/Dihydroxybiphenyl dioxygenase"/>
    <property type="match status" value="1"/>
</dbReference>
<dbReference type="PANTHER" id="PTHR33990:SF1">
    <property type="entry name" value="PROTEIN YJDN"/>
    <property type="match status" value="1"/>
</dbReference>
<dbReference type="Proteomes" id="UP000199705">
    <property type="component" value="Unassembled WGS sequence"/>
</dbReference>
<protein>
    <submittedName>
        <fullName evidence="4">PhnB protein</fullName>
    </submittedName>
</protein>
<dbReference type="Pfam" id="PF06983">
    <property type="entry name" value="3-dmu-9_3-mt"/>
    <property type="match status" value="1"/>
</dbReference>
<evidence type="ECO:0000259" key="2">
    <source>
        <dbReference type="Pfam" id="PF06983"/>
    </source>
</evidence>
<reference evidence="5" key="1">
    <citation type="submission" date="2016-10" db="EMBL/GenBank/DDBJ databases">
        <authorList>
            <person name="Varghese N."/>
            <person name="Submissions S."/>
        </authorList>
    </citation>
    <scope>NUCLEOTIDE SEQUENCE [LARGE SCALE GENOMIC DNA]</scope>
    <source>
        <strain evidence="5">Gh-67</strain>
    </source>
</reference>
<proteinExistence type="inferred from homology"/>
<dbReference type="RefSeq" id="WP_091166773.1">
    <property type="nucleotide sequence ID" value="NZ_FNCG01000004.1"/>
</dbReference>
<comment type="similarity">
    <text evidence="1">Belongs to the AHA1 family.</text>
</comment>
<dbReference type="InterPro" id="IPR029068">
    <property type="entry name" value="Glyas_Bleomycin-R_OHBP_Dase"/>
</dbReference>
<evidence type="ECO:0000313" key="5">
    <source>
        <dbReference type="Proteomes" id="UP000199705"/>
    </source>
</evidence>
<keyword evidence="5" id="KW-1185">Reference proteome</keyword>
<evidence type="ECO:0000256" key="1">
    <source>
        <dbReference type="ARBA" id="ARBA00006817"/>
    </source>
</evidence>
<feature type="domain" description="Activator of Hsp90 ATPase homologue 1/2-like C-terminal" evidence="3">
    <location>
        <begin position="24"/>
        <end position="163"/>
    </location>
</feature>
<dbReference type="PANTHER" id="PTHR33990">
    <property type="entry name" value="PROTEIN YJDN-RELATED"/>
    <property type="match status" value="1"/>
</dbReference>
<evidence type="ECO:0000313" key="4">
    <source>
        <dbReference type="EMBL" id="SDG73225.1"/>
    </source>
</evidence>
<dbReference type="EMBL" id="FNCG01000004">
    <property type="protein sequence ID" value="SDG73225.1"/>
    <property type="molecule type" value="Genomic_DNA"/>
</dbReference>
<name>A0A1G7WMJ4_9SPHI</name>
<dbReference type="Gene3D" id="3.30.530.20">
    <property type="match status" value="1"/>
</dbReference>
<dbReference type="AlphaFoldDB" id="A0A1G7WMJ4"/>
<evidence type="ECO:0000259" key="3">
    <source>
        <dbReference type="Pfam" id="PF08327"/>
    </source>
</evidence>
<organism evidence="4 5">
    <name type="scientific">Mucilaginibacter gossypii</name>
    <dbReference type="NCBI Taxonomy" id="551996"/>
    <lineage>
        <taxon>Bacteria</taxon>
        <taxon>Pseudomonadati</taxon>
        <taxon>Bacteroidota</taxon>
        <taxon>Sphingobacteriia</taxon>
        <taxon>Sphingobacteriales</taxon>
        <taxon>Sphingobacteriaceae</taxon>
        <taxon>Mucilaginibacter</taxon>
    </lineage>
</organism>
<sequence>MTNNETVFTKDLQNRRLNVVRTFDAPLNLVWQAWTESEILDQWWAPKPYRTETKTMDFREGGYWLYQMVGPEHTEHPTWCKEEYKTIVAPQKIANAVSFCDENAVTNTNFPVMNWEKNFTGKGEHTTVNIDIYFDKVEDMQTIVGIGFQEGFTAGLSNLDHYLSTAFRIRKDLKPGNAARVTTYLNFPGNTEEALTFYKEVFKGEFTGKKLTRFSDIELPAEVRMNEADKKLIIHGELTIMGGHVLMATDAPESMGFKLQTGNNMHINVEPESREETERLFNELSVGGVVTMPLSDMFFGAYFAELTDKYGINWMLNYQNV</sequence>
<dbReference type="CDD" id="cd07814">
    <property type="entry name" value="SRPBCC_CalC_Aha1-like"/>
    <property type="match status" value="1"/>
</dbReference>
<dbReference type="InterPro" id="IPR013538">
    <property type="entry name" value="ASHA1/2-like_C"/>
</dbReference>
<gene>
    <name evidence="4" type="ORF">SAMN05192573_104484</name>
</gene>
<dbReference type="CDD" id="cd06588">
    <property type="entry name" value="PhnB_like"/>
    <property type="match status" value="1"/>
</dbReference>
<dbReference type="STRING" id="551996.SAMN05192573_104484"/>
<feature type="domain" description="PhnB-like" evidence="2">
    <location>
        <begin position="180"/>
        <end position="315"/>
    </location>
</feature>
<dbReference type="InterPro" id="IPR028973">
    <property type="entry name" value="PhnB-like"/>
</dbReference>
<accession>A0A1G7WMJ4</accession>
<dbReference type="Pfam" id="PF08327">
    <property type="entry name" value="AHSA1"/>
    <property type="match status" value="1"/>
</dbReference>
<dbReference type="SUPFAM" id="SSF55961">
    <property type="entry name" value="Bet v1-like"/>
    <property type="match status" value="1"/>
</dbReference>
<dbReference type="Gene3D" id="3.10.180.10">
    <property type="entry name" value="2,3-Dihydroxybiphenyl 1,2-Dioxygenase, domain 1"/>
    <property type="match status" value="1"/>
</dbReference>